<reference evidence="2 3" key="1">
    <citation type="submission" date="2019-07" db="EMBL/GenBank/DDBJ databases">
        <title>complete genome sequencing of Ornithinimicrobium sp. H23M54.</title>
        <authorList>
            <person name="Bae J.-W."/>
            <person name="Lee S.-Y."/>
        </authorList>
    </citation>
    <scope>NUCLEOTIDE SEQUENCE [LARGE SCALE GENOMIC DNA]</scope>
    <source>
        <strain evidence="2 3">H23M54</strain>
    </source>
</reference>
<dbReference type="InterPro" id="IPR051678">
    <property type="entry name" value="AGP_Transferase"/>
</dbReference>
<dbReference type="InterPro" id="IPR002575">
    <property type="entry name" value="Aminoglycoside_PTrfase"/>
</dbReference>
<dbReference type="InterPro" id="IPR011009">
    <property type="entry name" value="Kinase-like_dom_sf"/>
</dbReference>
<dbReference type="AlphaFoldDB" id="A0A516G693"/>
<dbReference type="PANTHER" id="PTHR21310">
    <property type="entry name" value="AMINOGLYCOSIDE PHOSPHOTRANSFERASE-RELATED-RELATED"/>
    <property type="match status" value="1"/>
</dbReference>
<evidence type="ECO:0000313" key="3">
    <source>
        <dbReference type="Proteomes" id="UP000315395"/>
    </source>
</evidence>
<dbReference type="KEGG" id="orz:FNH13_00845"/>
<keyword evidence="3" id="KW-1185">Reference proteome</keyword>
<keyword evidence="2" id="KW-0808">Transferase</keyword>
<dbReference type="SUPFAM" id="SSF56112">
    <property type="entry name" value="Protein kinase-like (PK-like)"/>
    <property type="match status" value="1"/>
</dbReference>
<evidence type="ECO:0000259" key="1">
    <source>
        <dbReference type="Pfam" id="PF01636"/>
    </source>
</evidence>
<protein>
    <submittedName>
        <fullName evidence="2">Aminoglycoside phosphotransferase family protein</fullName>
    </submittedName>
</protein>
<gene>
    <name evidence="2" type="ORF">FNH13_00845</name>
</gene>
<proteinExistence type="predicted"/>
<organism evidence="2 3">
    <name type="scientific">Ornithinimicrobium ciconiae</name>
    <dbReference type="NCBI Taxonomy" id="2594265"/>
    <lineage>
        <taxon>Bacteria</taxon>
        <taxon>Bacillati</taxon>
        <taxon>Actinomycetota</taxon>
        <taxon>Actinomycetes</taxon>
        <taxon>Micrococcales</taxon>
        <taxon>Ornithinimicrobiaceae</taxon>
        <taxon>Ornithinimicrobium</taxon>
    </lineage>
</organism>
<feature type="domain" description="Aminoglycoside phosphotransferase" evidence="1">
    <location>
        <begin position="39"/>
        <end position="259"/>
    </location>
</feature>
<dbReference type="OrthoDB" id="9797603at2"/>
<sequence>MPDADWRAGSFSRSRPSAETLEWVAASIGTGGGRVTGCRRMTGGVSSVVHRITVERGGVRSSYVLRQYPGALGLNEAVRQEVENLAVVADSGLPVPRVIAADIDGDRTGGAPSVLMTHLPGHVDLTPADPGSWLRAIAELAARVHALDLPAPMLRPWQDSWIAPRHELRVPAGAHQHGVWTAAFAVIRETPASVPAVFLHGDFLPVNVLWSRGKVTGLVDWNGIHRGPRAVDIGHCRRYLAALHSPEWAQQLRSQYELIIGQSLDPWWDIYALLHHDDQQPAWIRRQVAGRRTFDETGATQRVETTLKDALRRLG</sequence>
<accession>A0A516G693</accession>
<name>A0A516G693_9MICO</name>
<dbReference type="Proteomes" id="UP000315395">
    <property type="component" value="Chromosome"/>
</dbReference>
<dbReference type="RefSeq" id="WP_143781705.1">
    <property type="nucleotide sequence ID" value="NZ_CP041616.1"/>
</dbReference>
<dbReference type="GO" id="GO:0016740">
    <property type="term" value="F:transferase activity"/>
    <property type="evidence" value="ECO:0007669"/>
    <property type="project" value="UniProtKB-KW"/>
</dbReference>
<dbReference type="Gene3D" id="3.90.1200.10">
    <property type="match status" value="1"/>
</dbReference>
<dbReference type="Pfam" id="PF01636">
    <property type="entry name" value="APH"/>
    <property type="match status" value="1"/>
</dbReference>
<dbReference type="EMBL" id="CP041616">
    <property type="protein sequence ID" value="QDO87043.1"/>
    <property type="molecule type" value="Genomic_DNA"/>
</dbReference>
<evidence type="ECO:0000313" key="2">
    <source>
        <dbReference type="EMBL" id="QDO87043.1"/>
    </source>
</evidence>
<dbReference type="Gene3D" id="3.30.200.20">
    <property type="entry name" value="Phosphorylase Kinase, domain 1"/>
    <property type="match status" value="1"/>
</dbReference>